<dbReference type="Pfam" id="PF15965">
    <property type="entry name" value="zf-TRAF_2"/>
    <property type="match status" value="1"/>
</dbReference>
<dbReference type="InterPro" id="IPR043013">
    <property type="entry name" value="Znf_TRAF_N"/>
</dbReference>
<dbReference type="OrthoDB" id="5918172at2759"/>
<dbReference type="Proteomes" id="UP000595437">
    <property type="component" value="Chromosome 11"/>
</dbReference>
<evidence type="ECO:0000259" key="4">
    <source>
        <dbReference type="Pfam" id="PF15965"/>
    </source>
</evidence>
<accession>A0A7T8K1Q1</accession>
<dbReference type="GO" id="GO:0008270">
    <property type="term" value="F:zinc ion binding"/>
    <property type="evidence" value="ECO:0007669"/>
    <property type="project" value="UniProtKB-KW"/>
</dbReference>
<evidence type="ECO:0000313" key="5">
    <source>
        <dbReference type="EMBL" id="QQP42459.1"/>
    </source>
</evidence>
<name>A0A7T8K1Q1_CALRO</name>
<evidence type="ECO:0000256" key="1">
    <source>
        <dbReference type="ARBA" id="ARBA00022723"/>
    </source>
</evidence>
<sequence>MESDPHMIKQLERWGEELKRRVKGIPPPRKYWEFPEREKGNIHPRHCSTCVLKDCSGDPDNFCPIITCSWGCKSSFHACKSSEHSLICEHYWNQMTRIGYIEA</sequence>
<keyword evidence="1" id="KW-0479">Metal-binding</keyword>
<dbReference type="AlphaFoldDB" id="A0A7T8K1Q1"/>
<reference evidence="6" key="1">
    <citation type="submission" date="2021-01" db="EMBL/GenBank/DDBJ databases">
        <title>Caligus Genome Assembly.</title>
        <authorList>
            <person name="Gallardo-Escarate C."/>
        </authorList>
    </citation>
    <scope>NUCLEOTIDE SEQUENCE [LARGE SCALE GENOMIC DNA]</scope>
</reference>
<proteinExistence type="predicted"/>
<keyword evidence="2" id="KW-0863">Zinc-finger</keyword>
<protein>
    <submittedName>
        <fullName evidence="5">LOC574719</fullName>
    </submittedName>
</protein>
<dbReference type="Gene3D" id="3.30.40.150">
    <property type="entry name" value="TRAF-like zinc-finger, N-terminal subdomain"/>
    <property type="match status" value="1"/>
</dbReference>
<organism evidence="5 6">
    <name type="scientific">Caligus rogercresseyi</name>
    <name type="common">Sea louse</name>
    <dbReference type="NCBI Taxonomy" id="217165"/>
    <lineage>
        <taxon>Eukaryota</taxon>
        <taxon>Metazoa</taxon>
        <taxon>Ecdysozoa</taxon>
        <taxon>Arthropoda</taxon>
        <taxon>Crustacea</taxon>
        <taxon>Multicrustacea</taxon>
        <taxon>Hexanauplia</taxon>
        <taxon>Copepoda</taxon>
        <taxon>Siphonostomatoida</taxon>
        <taxon>Caligidae</taxon>
        <taxon>Caligus</taxon>
    </lineage>
</organism>
<dbReference type="EMBL" id="CP045900">
    <property type="protein sequence ID" value="QQP42459.1"/>
    <property type="molecule type" value="Genomic_DNA"/>
</dbReference>
<evidence type="ECO:0000313" key="6">
    <source>
        <dbReference type="Proteomes" id="UP000595437"/>
    </source>
</evidence>
<evidence type="ECO:0000256" key="3">
    <source>
        <dbReference type="ARBA" id="ARBA00022833"/>
    </source>
</evidence>
<keyword evidence="3" id="KW-0862">Zinc</keyword>
<keyword evidence="6" id="KW-1185">Reference proteome</keyword>
<dbReference type="InterPro" id="IPR001293">
    <property type="entry name" value="Znf_TRAF"/>
</dbReference>
<feature type="domain" description="TRAF-type" evidence="4">
    <location>
        <begin position="45"/>
        <end position="90"/>
    </location>
</feature>
<gene>
    <name evidence="5" type="ORF">FKW44_017133</name>
</gene>
<evidence type="ECO:0000256" key="2">
    <source>
        <dbReference type="ARBA" id="ARBA00022771"/>
    </source>
</evidence>